<dbReference type="Proteomes" id="UP000541109">
    <property type="component" value="Unassembled WGS sequence"/>
</dbReference>
<keyword evidence="2" id="KW-0378">Hydrolase</keyword>
<dbReference type="RefSeq" id="WP_182165124.1">
    <property type="nucleotide sequence ID" value="NZ_JACFXV010000053.1"/>
</dbReference>
<dbReference type="Pfam" id="PF12146">
    <property type="entry name" value="Hydrolase_4"/>
    <property type="match status" value="1"/>
</dbReference>
<evidence type="ECO:0000313" key="3">
    <source>
        <dbReference type="Proteomes" id="UP000541109"/>
    </source>
</evidence>
<organism evidence="2 3">
    <name type="scientific">Stappia albiluteola</name>
    <dbReference type="NCBI Taxonomy" id="2758565"/>
    <lineage>
        <taxon>Bacteria</taxon>
        <taxon>Pseudomonadati</taxon>
        <taxon>Pseudomonadota</taxon>
        <taxon>Alphaproteobacteria</taxon>
        <taxon>Hyphomicrobiales</taxon>
        <taxon>Stappiaceae</taxon>
        <taxon>Stappia</taxon>
    </lineage>
</organism>
<feature type="domain" description="Serine aminopeptidase S33" evidence="1">
    <location>
        <begin position="28"/>
        <end position="271"/>
    </location>
</feature>
<dbReference type="InterPro" id="IPR022742">
    <property type="entry name" value="Hydrolase_4"/>
</dbReference>
<dbReference type="PANTHER" id="PTHR43194:SF2">
    <property type="entry name" value="PEROXISOMAL MEMBRANE PROTEIN LPX1"/>
    <property type="match status" value="1"/>
</dbReference>
<dbReference type="PANTHER" id="PTHR43194">
    <property type="entry name" value="HYDROLASE ALPHA/BETA FOLD FAMILY"/>
    <property type="match status" value="1"/>
</dbReference>
<name>A0A839AFA4_9HYPH</name>
<evidence type="ECO:0000313" key="2">
    <source>
        <dbReference type="EMBL" id="MBA5777624.1"/>
    </source>
</evidence>
<dbReference type="InterPro" id="IPR050228">
    <property type="entry name" value="Carboxylesterase_BioH"/>
</dbReference>
<dbReference type="SUPFAM" id="SSF53474">
    <property type="entry name" value="alpha/beta-Hydrolases"/>
    <property type="match status" value="1"/>
</dbReference>
<dbReference type="InterPro" id="IPR029058">
    <property type="entry name" value="AB_hydrolase_fold"/>
</dbReference>
<keyword evidence="3" id="KW-1185">Reference proteome</keyword>
<proteinExistence type="predicted"/>
<protein>
    <submittedName>
        <fullName evidence="2">Alpha/beta hydrolase</fullName>
    </submittedName>
</protein>
<evidence type="ECO:0000259" key="1">
    <source>
        <dbReference type="Pfam" id="PF12146"/>
    </source>
</evidence>
<dbReference type="Gene3D" id="3.40.50.1820">
    <property type="entry name" value="alpha/beta hydrolase"/>
    <property type="match status" value="1"/>
</dbReference>
<reference evidence="2 3" key="1">
    <citation type="submission" date="2020-07" db="EMBL/GenBank/DDBJ databases">
        <title>Stappia sp., F7233, whole genome shotgun sequencing project.</title>
        <authorList>
            <person name="Jiang S."/>
            <person name="Liu Z.W."/>
            <person name="Du Z.J."/>
        </authorList>
    </citation>
    <scope>NUCLEOTIDE SEQUENCE [LARGE SCALE GENOMIC DNA]</scope>
    <source>
        <strain evidence="2 3">F7233</strain>
    </source>
</reference>
<accession>A0A839AFA4</accession>
<dbReference type="GO" id="GO:0016787">
    <property type="term" value="F:hydrolase activity"/>
    <property type="evidence" value="ECO:0007669"/>
    <property type="project" value="UniProtKB-KW"/>
</dbReference>
<comment type="caution">
    <text evidence="2">The sequence shown here is derived from an EMBL/GenBank/DDBJ whole genome shotgun (WGS) entry which is preliminary data.</text>
</comment>
<sequence length="289" mass="31200">MKPATTEFTGADGNRLVADRYGRDGRPVLLLHGGGQTRHAWDATGERLAERGCVAWSADQRGHGDSAWVEGGAYAFDDFARDVIAMSGQIASETGDRPIVIGASLGGIASMLAEGAHCPGALSALVLVDITPRVDPNGVSKIIDFMAERMHDGFATVEEAADAIASYLPHRARPSNLEGLKKNLRIHGDGRYRWHWDPRFIEQRHSTEADPARIEERLLVAASRLSLPTLLVRGGRSELVADEHVNEFLSLVPHAEFADVKGAGHMVAGDRNDAFANAVIPFLTRLQAA</sequence>
<dbReference type="AlphaFoldDB" id="A0A839AFA4"/>
<dbReference type="EMBL" id="JACFXV010000053">
    <property type="protein sequence ID" value="MBA5777624.1"/>
    <property type="molecule type" value="Genomic_DNA"/>
</dbReference>
<gene>
    <name evidence="2" type="ORF">H2509_10865</name>
</gene>